<name>A0A517MFR4_9BACT</name>
<dbReference type="InterPro" id="IPR015943">
    <property type="entry name" value="WD40/YVTN_repeat-like_dom_sf"/>
</dbReference>
<feature type="domain" description="Pyrrolo-quinoline quinone repeat" evidence="2">
    <location>
        <begin position="68"/>
        <end position="187"/>
    </location>
</feature>
<organism evidence="3 4">
    <name type="scientific">Roseimaritima multifibrata</name>
    <dbReference type="NCBI Taxonomy" id="1930274"/>
    <lineage>
        <taxon>Bacteria</taxon>
        <taxon>Pseudomonadati</taxon>
        <taxon>Planctomycetota</taxon>
        <taxon>Planctomycetia</taxon>
        <taxon>Pirellulales</taxon>
        <taxon>Pirellulaceae</taxon>
        <taxon>Roseimaritima</taxon>
    </lineage>
</organism>
<evidence type="ECO:0000259" key="2">
    <source>
        <dbReference type="Pfam" id="PF13360"/>
    </source>
</evidence>
<gene>
    <name evidence="3" type="ORF">FF011L_24930</name>
</gene>
<keyword evidence="4" id="KW-1185">Reference proteome</keyword>
<keyword evidence="1" id="KW-0732">Signal</keyword>
<evidence type="ECO:0000256" key="1">
    <source>
        <dbReference type="SAM" id="SignalP"/>
    </source>
</evidence>
<dbReference type="InterPro" id="IPR002372">
    <property type="entry name" value="PQQ_rpt_dom"/>
</dbReference>
<dbReference type="Proteomes" id="UP000320672">
    <property type="component" value="Chromosome"/>
</dbReference>
<dbReference type="PANTHER" id="PTHR34512">
    <property type="entry name" value="CELL SURFACE PROTEIN"/>
    <property type="match status" value="1"/>
</dbReference>
<protein>
    <submittedName>
        <fullName evidence="3">Outer membrane biogenesis protein BamB</fullName>
    </submittedName>
</protein>
<dbReference type="PANTHER" id="PTHR34512:SF30">
    <property type="entry name" value="OUTER MEMBRANE PROTEIN ASSEMBLY FACTOR BAMB"/>
    <property type="match status" value="1"/>
</dbReference>
<reference evidence="3 4" key="1">
    <citation type="submission" date="2019-02" db="EMBL/GenBank/DDBJ databases">
        <title>Deep-cultivation of Planctomycetes and their phenomic and genomic characterization uncovers novel biology.</title>
        <authorList>
            <person name="Wiegand S."/>
            <person name="Jogler M."/>
            <person name="Boedeker C."/>
            <person name="Pinto D."/>
            <person name="Vollmers J."/>
            <person name="Rivas-Marin E."/>
            <person name="Kohn T."/>
            <person name="Peeters S.H."/>
            <person name="Heuer A."/>
            <person name="Rast P."/>
            <person name="Oberbeckmann S."/>
            <person name="Bunk B."/>
            <person name="Jeske O."/>
            <person name="Meyerdierks A."/>
            <person name="Storesund J.E."/>
            <person name="Kallscheuer N."/>
            <person name="Luecker S."/>
            <person name="Lage O.M."/>
            <person name="Pohl T."/>
            <person name="Merkel B.J."/>
            <person name="Hornburger P."/>
            <person name="Mueller R.-W."/>
            <person name="Bruemmer F."/>
            <person name="Labrenz M."/>
            <person name="Spormann A.M."/>
            <person name="Op den Camp H."/>
            <person name="Overmann J."/>
            <person name="Amann R."/>
            <person name="Jetten M.S.M."/>
            <person name="Mascher T."/>
            <person name="Medema M.H."/>
            <person name="Devos D.P."/>
            <person name="Kaster A.-K."/>
            <person name="Ovreas L."/>
            <person name="Rohde M."/>
            <person name="Galperin M.Y."/>
            <person name="Jogler C."/>
        </authorList>
    </citation>
    <scope>NUCLEOTIDE SEQUENCE [LARGE SCALE GENOMIC DNA]</scope>
    <source>
        <strain evidence="3 4">FF011L</strain>
    </source>
</reference>
<feature type="domain" description="Pyrrolo-quinoline quinone repeat" evidence="2">
    <location>
        <begin position="205"/>
        <end position="299"/>
    </location>
</feature>
<dbReference type="KEGG" id="rml:FF011L_24930"/>
<dbReference type="EMBL" id="CP036262">
    <property type="protein sequence ID" value="QDS93720.1"/>
    <property type="molecule type" value="Genomic_DNA"/>
</dbReference>
<evidence type="ECO:0000313" key="4">
    <source>
        <dbReference type="Proteomes" id="UP000320672"/>
    </source>
</evidence>
<dbReference type="SUPFAM" id="SSF50998">
    <property type="entry name" value="Quinoprotein alcohol dehydrogenase-like"/>
    <property type="match status" value="1"/>
</dbReference>
<accession>A0A517MFR4</accession>
<feature type="chain" id="PRO_5021853586" evidence="1">
    <location>
        <begin position="25"/>
        <end position="428"/>
    </location>
</feature>
<evidence type="ECO:0000313" key="3">
    <source>
        <dbReference type="EMBL" id="QDS93720.1"/>
    </source>
</evidence>
<dbReference type="AlphaFoldDB" id="A0A517MFR4"/>
<dbReference type="RefSeq" id="WP_145351829.1">
    <property type="nucleotide sequence ID" value="NZ_CP036262.1"/>
</dbReference>
<dbReference type="PROSITE" id="PS51257">
    <property type="entry name" value="PROKAR_LIPOPROTEIN"/>
    <property type="match status" value="1"/>
</dbReference>
<dbReference type="Pfam" id="PF13360">
    <property type="entry name" value="PQQ_2"/>
    <property type="match status" value="3"/>
</dbReference>
<feature type="signal peptide" evidence="1">
    <location>
        <begin position="1"/>
        <end position="24"/>
    </location>
</feature>
<proteinExistence type="predicted"/>
<dbReference type="OrthoDB" id="244732at2"/>
<feature type="domain" description="Pyrrolo-quinoline quinone repeat" evidence="2">
    <location>
        <begin position="323"/>
        <end position="386"/>
    </location>
</feature>
<dbReference type="InterPro" id="IPR011047">
    <property type="entry name" value="Quinoprotein_ADH-like_sf"/>
</dbReference>
<dbReference type="Gene3D" id="2.130.10.10">
    <property type="entry name" value="YVTN repeat-like/Quinoprotein amine dehydrogenase"/>
    <property type="match status" value="2"/>
</dbReference>
<sequence precursor="true">MRLLPQIRFCGVLILLLACVPLLAAEPAADSTQWPRFRGPGGNGYLPQASIPDQWDADDYDWQFDFGSRDVGSPIVQGGKVFLLATSPDSKNRKVVAIDLASGQSLWERSYPIAPYHTHSRNTYASSTPAANDTHLFVAWGEPTQTILKCFTHDGEEVWTRNFGSWVSQHGFGTSPALIGDLLVFFDSQQGGQLPAGVPPGQSRMIAVQPATGETVWETPLTTTRVCYGVPALYAPAGGKKQIVAANTGDGLFGLDYATGKKLWNEKVFSARCVSSPVVAGDLIVGTAGSGGGGNHLVAVRPTGDSAAEVYRITRGAPYVPSPVVAQSSMFLIDDKGFASCIDAATGDVHWMKRVGGNYGASPLVAGDKLLVISLNGEATVLAAKTEYAEIAKFDLGGPVGATPLLSDGRLLLRIGNRLCCLNVQSGS</sequence>